<dbReference type="InterPro" id="IPR026444">
    <property type="entry name" value="Secre_tail"/>
</dbReference>
<organism evidence="12 13">
    <name type="scientific">Aureibacter tunicatorum</name>
    <dbReference type="NCBI Taxonomy" id="866807"/>
    <lineage>
        <taxon>Bacteria</taxon>
        <taxon>Pseudomonadati</taxon>
        <taxon>Bacteroidota</taxon>
        <taxon>Cytophagia</taxon>
        <taxon>Cytophagales</taxon>
        <taxon>Persicobacteraceae</taxon>
        <taxon>Aureibacter</taxon>
    </lineage>
</organism>
<dbReference type="GO" id="GO:0008237">
    <property type="term" value="F:metallopeptidase activity"/>
    <property type="evidence" value="ECO:0007669"/>
    <property type="project" value="UniProtKB-KW"/>
</dbReference>
<evidence type="ECO:0000256" key="9">
    <source>
        <dbReference type="SAM" id="SignalP"/>
    </source>
</evidence>
<keyword evidence="2" id="KW-0645">Protease</keyword>
<protein>
    <recommendedName>
        <fullName evidence="14">T9SS type A sorting domain-containing protein</fullName>
    </recommendedName>
</protein>
<dbReference type="InterPro" id="IPR024079">
    <property type="entry name" value="MetalloPept_cat_dom_sf"/>
</dbReference>
<feature type="signal peptide" evidence="9">
    <location>
        <begin position="1"/>
        <end position="21"/>
    </location>
</feature>
<keyword evidence="6" id="KW-0862">Zinc</keyword>
<evidence type="ECO:0000256" key="5">
    <source>
        <dbReference type="ARBA" id="ARBA00022801"/>
    </source>
</evidence>
<evidence type="ECO:0000256" key="1">
    <source>
        <dbReference type="ARBA" id="ARBA00008721"/>
    </source>
</evidence>
<evidence type="ECO:0000259" key="11">
    <source>
        <dbReference type="Pfam" id="PF18962"/>
    </source>
</evidence>
<feature type="domain" description="Peptidase M43 pregnancy-associated plasma-A" evidence="10">
    <location>
        <begin position="155"/>
        <end position="306"/>
    </location>
</feature>
<dbReference type="SUPFAM" id="SSF55486">
    <property type="entry name" value="Metalloproteases ('zincins'), catalytic domain"/>
    <property type="match status" value="1"/>
</dbReference>
<dbReference type="EMBL" id="JAVDQD010000005">
    <property type="protein sequence ID" value="MDR6240559.1"/>
    <property type="molecule type" value="Genomic_DNA"/>
</dbReference>
<dbReference type="GO" id="GO:0006508">
    <property type="term" value="P:proteolysis"/>
    <property type="evidence" value="ECO:0007669"/>
    <property type="project" value="UniProtKB-KW"/>
</dbReference>
<dbReference type="Pfam" id="PF18962">
    <property type="entry name" value="Por_Secre_tail"/>
    <property type="match status" value="1"/>
</dbReference>
<accession>A0AAE3XS92</accession>
<evidence type="ECO:0008006" key="14">
    <source>
        <dbReference type="Google" id="ProtNLM"/>
    </source>
</evidence>
<dbReference type="Gene3D" id="3.40.390.10">
    <property type="entry name" value="Collagenase (Catalytic Domain)"/>
    <property type="match status" value="1"/>
</dbReference>
<dbReference type="RefSeq" id="WP_309940584.1">
    <property type="nucleotide sequence ID" value="NZ_AP025306.1"/>
</dbReference>
<keyword evidence="7" id="KW-0482">Metalloprotease</keyword>
<keyword evidence="5" id="KW-0378">Hydrolase</keyword>
<keyword evidence="3" id="KW-0479">Metal-binding</keyword>
<dbReference type="AlphaFoldDB" id="A0AAE3XS92"/>
<evidence type="ECO:0000256" key="2">
    <source>
        <dbReference type="ARBA" id="ARBA00022670"/>
    </source>
</evidence>
<keyword evidence="13" id="KW-1185">Reference proteome</keyword>
<dbReference type="Proteomes" id="UP001185092">
    <property type="component" value="Unassembled WGS sequence"/>
</dbReference>
<evidence type="ECO:0000256" key="4">
    <source>
        <dbReference type="ARBA" id="ARBA00022729"/>
    </source>
</evidence>
<comment type="caution">
    <text evidence="12">The sequence shown here is derived from an EMBL/GenBank/DDBJ whole genome shotgun (WGS) entry which is preliminary data.</text>
</comment>
<dbReference type="PANTHER" id="PTHR47466">
    <property type="match status" value="1"/>
</dbReference>
<evidence type="ECO:0000313" key="12">
    <source>
        <dbReference type="EMBL" id="MDR6240559.1"/>
    </source>
</evidence>
<keyword evidence="4 9" id="KW-0732">Signal</keyword>
<evidence type="ECO:0000256" key="8">
    <source>
        <dbReference type="ARBA" id="ARBA00023157"/>
    </source>
</evidence>
<feature type="domain" description="Secretion system C-terminal sorting" evidence="11">
    <location>
        <begin position="720"/>
        <end position="788"/>
    </location>
</feature>
<comment type="similarity">
    <text evidence="1">Belongs to the peptidase M43B family.</text>
</comment>
<dbReference type="GO" id="GO:0046872">
    <property type="term" value="F:metal ion binding"/>
    <property type="evidence" value="ECO:0007669"/>
    <property type="project" value="UniProtKB-KW"/>
</dbReference>
<proteinExistence type="inferred from homology"/>
<dbReference type="PANTHER" id="PTHR47466:SF1">
    <property type="entry name" value="METALLOPROTEASE MEP1 (AFU_ORTHOLOGUE AFUA_1G07730)-RELATED"/>
    <property type="match status" value="1"/>
</dbReference>
<sequence length="789" mass="87879">MKSKLLSLLAAGLLSTGISMAQEDNHPHLDCREPQLTQEQIEANIEYHENFRKEVESGQRRIKASTYRIPVVVHVYGSTFNHNKLDRKLIVDALAEASKDFQGLNDDFNEIDPLFNGRKATIDISFELAKYDENGNPTSGVVFYPVKEGYGGTWSDDEIRQDSWDNYKYMNIYIQNDMYADGFMFASGVAWYPGTAGNGNIGIERVVYNGSYLGANTDKEFASVFTHEFGHWLDLRHTFNGGCVGQNSTTQGDLVADTPPTTGSLGCRDALNCFNEPTNGENYMDYNVDCYKMFTQGQVNRMLAALNHNYRRTLWTDQNVQETLEKNVKSVAFERNFVQENYSSNDGTLAYENFTIELHNAEFASVGSILEEGVDYTISNLPEGYVSTLSVNSNNAAVLNISGQAKNHANANDVDVQITLNSNVFANSGDQVLGKTHTMRIDFEDPFDILYRTDIYLGDNETQAEGLVQKTTGNTFRKWFFHPQMDVGPNRDQDNPNWGHGVWWNGNGNAFMLETYGAGAISDEEFNVLVLEDGDYIGPNSVWNYPEDTDLYYLYDRLHTVWAGQTGYVGFRVRINRFVHFGWAKLKVDASGNTVEILDFAINNIPNAPIGAGETDIVAQDQTITFDDVQSPLDVNSDNFDLNAESTSGLQVIFTSSDPDVLKIINGNEVVVVGEGEAVLTASQAGDNNLWNPAASVSQTVKVEDNNTVLSISNMLGLKLYPNPNNGKFNIEALNSILEVKIYDISGRLISRDTFNSKSITVNLDRQKGIYNVVIVTDSGVSVEKIMIK</sequence>
<evidence type="ECO:0000256" key="7">
    <source>
        <dbReference type="ARBA" id="ARBA00023049"/>
    </source>
</evidence>
<evidence type="ECO:0000256" key="3">
    <source>
        <dbReference type="ARBA" id="ARBA00022723"/>
    </source>
</evidence>
<evidence type="ECO:0000259" key="10">
    <source>
        <dbReference type="Pfam" id="PF05572"/>
    </source>
</evidence>
<evidence type="ECO:0000313" key="13">
    <source>
        <dbReference type="Proteomes" id="UP001185092"/>
    </source>
</evidence>
<reference evidence="12" key="1">
    <citation type="submission" date="2023-07" db="EMBL/GenBank/DDBJ databases">
        <title>Genomic Encyclopedia of Type Strains, Phase IV (KMG-IV): sequencing the most valuable type-strain genomes for metagenomic binning, comparative biology and taxonomic classification.</title>
        <authorList>
            <person name="Goeker M."/>
        </authorList>
    </citation>
    <scope>NUCLEOTIDE SEQUENCE</scope>
    <source>
        <strain evidence="12">DSM 26174</strain>
    </source>
</reference>
<dbReference type="InterPro" id="IPR008754">
    <property type="entry name" value="Peptidase_M43"/>
</dbReference>
<gene>
    <name evidence="12" type="ORF">HNQ88_003635</name>
</gene>
<name>A0AAE3XS92_9BACT</name>
<evidence type="ECO:0000256" key="6">
    <source>
        <dbReference type="ARBA" id="ARBA00022833"/>
    </source>
</evidence>
<dbReference type="NCBIfam" id="TIGR04183">
    <property type="entry name" value="Por_Secre_tail"/>
    <property type="match status" value="1"/>
</dbReference>
<keyword evidence="8" id="KW-1015">Disulfide bond</keyword>
<feature type="chain" id="PRO_5042042393" description="T9SS type A sorting domain-containing protein" evidence="9">
    <location>
        <begin position="22"/>
        <end position="789"/>
    </location>
</feature>
<dbReference type="Pfam" id="PF05572">
    <property type="entry name" value="Peptidase_M43"/>
    <property type="match status" value="1"/>
</dbReference>